<dbReference type="Proteomes" id="UP001144978">
    <property type="component" value="Unassembled WGS sequence"/>
</dbReference>
<evidence type="ECO:0000313" key="1">
    <source>
        <dbReference type="EMBL" id="KAJ3003315.1"/>
    </source>
</evidence>
<keyword evidence="2" id="KW-1185">Reference proteome</keyword>
<dbReference type="EMBL" id="JANSHE010001313">
    <property type="protein sequence ID" value="KAJ3003315.1"/>
    <property type="molecule type" value="Genomic_DNA"/>
</dbReference>
<evidence type="ECO:0000313" key="2">
    <source>
        <dbReference type="Proteomes" id="UP001144978"/>
    </source>
</evidence>
<comment type="caution">
    <text evidence="1">The sequence shown here is derived from an EMBL/GenBank/DDBJ whole genome shotgun (WGS) entry which is preliminary data.</text>
</comment>
<gene>
    <name evidence="1" type="ORF">NUW54_g5367</name>
</gene>
<name>A0ACC1PY15_9APHY</name>
<sequence length="78" mass="8803">MIEEVEDEDFASREPWVIESYAGSAAEALGAGITHFEDLLAEQEAMQHSPYAPFNNAEEWGLARWLLKQTTQRGADEF</sequence>
<protein>
    <submittedName>
        <fullName evidence="1">Uncharacterized protein</fullName>
    </submittedName>
</protein>
<proteinExistence type="predicted"/>
<reference evidence="1" key="1">
    <citation type="submission" date="2022-08" db="EMBL/GenBank/DDBJ databases">
        <title>Genome Sequence of Pycnoporus sanguineus.</title>
        <authorList>
            <person name="Buettner E."/>
        </authorList>
    </citation>
    <scope>NUCLEOTIDE SEQUENCE</scope>
    <source>
        <strain evidence="1">CG-C14</strain>
    </source>
</reference>
<accession>A0ACC1PY15</accession>
<organism evidence="1 2">
    <name type="scientific">Trametes sanguinea</name>
    <dbReference type="NCBI Taxonomy" id="158606"/>
    <lineage>
        <taxon>Eukaryota</taxon>
        <taxon>Fungi</taxon>
        <taxon>Dikarya</taxon>
        <taxon>Basidiomycota</taxon>
        <taxon>Agaricomycotina</taxon>
        <taxon>Agaricomycetes</taxon>
        <taxon>Polyporales</taxon>
        <taxon>Polyporaceae</taxon>
        <taxon>Trametes</taxon>
    </lineage>
</organism>